<dbReference type="Gene3D" id="3.40.1710.10">
    <property type="entry name" value="abc type-2 transporter like domain"/>
    <property type="match status" value="1"/>
</dbReference>
<dbReference type="Pfam" id="PF12698">
    <property type="entry name" value="ABC2_membrane_3"/>
    <property type="match status" value="1"/>
</dbReference>
<dbReference type="GO" id="GO:0005886">
    <property type="term" value="C:plasma membrane"/>
    <property type="evidence" value="ECO:0007669"/>
    <property type="project" value="UniProtKB-SubCell"/>
</dbReference>
<evidence type="ECO:0000256" key="1">
    <source>
        <dbReference type="ARBA" id="ARBA00004651"/>
    </source>
</evidence>
<dbReference type="KEGG" id="tcl:Tchl_1305"/>
<evidence type="ECO:0000313" key="9">
    <source>
        <dbReference type="Proteomes" id="UP000185739"/>
    </source>
</evidence>
<sequence>MTIATQRKDRDSARMLGVRRFDLQRLRALIYKESLQALRDPSTLLIAFVLPVVLLLLFAYAVSLDAKNIRIGVVLESPGASAQTLAAAFSTTDYLDASFAHDRREVADKLVSGKLRGYVVIPQDFEQRLALRGSEPLVQIVTDGSYPNTANYVENYAKGVVQSWRAGLDVGALPQTVVLEPRYWFNAELESRRALVPGAIAIVMTIIGTMLTALVVAREWERGTMEAVMSTPASVAEILIGKLLPYFVLGMVSTLGAAALAIFVFDVPLRGSLAALLLLSAMFMVPALGQGLLISSLARNQFLAAQIALFTGFLPSFMLSGFLYEIDAMPAPIRAITQLIPARYFVESLKTVFLAGDIWAVFIPNLLAMAAIGALFFMLAKRATRKNLEA</sequence>
<dbReference type="InterPro" id="IPR047817">
    <property type="entry name" value="ABC2_TM_bact-type"/>
</dbReference>
<accession>A0A1H5T3J3</accession>
<evidence type="ECO:0000313" key="8">
    <source>
        <dbReference type="EMBL" id="APR04164.1"/>
    </source>
</evidence>
<dbReference type="InterPro" id="IPR013525">
    <property type="entry name" value="ABC2_TM"/>
</dbReference>
<dbReference type="EMBL" id="CP018839">
    <property type="protein sequence ID" value="APR04164.1"/>
    <property type="molecule type" value="Genomic_DNA"/>
</dbReference>
<evidence type="ECO:0000256" key="7">
    <source>
        <dbReference type="ARBA" id="ARBA00023136"/>
    </source>
</evidence>
<keyword evidence="3" id="KW-0813">Transport</keyword>
<comment type="similarity">
    <text evidence="2">Belongs to the ABC-2 integral membrane protein family.</text>
</comment>
<reference evidence="8 9" key="1">
    <citation type="submission" date="2016-12" db="EMBL/GenBank/DDBJ databases">
        <title>Complete genome sequence of Thauera chlorobenzoica, a Betaproteobacterium degrading haloaromatics anaerobically to CO2 and halides.</title>
        <authorList>
            <person name="Goris T."/>
            <person name="Mergelsberg M."/>
            <person name="Boll M."/>
        </authorList>
    </citation>
    <scope>NUCLEOTIDE SEQUENCE [LARGE SCALE GENOMIC DNA]</scope>
    <source>
        <strain evidence="8 9">3CB1</strain>
    </source>
</reference>
<dbReference type="STRING" id="96773.Tchl_1305"/>
<dbReference type="AlphaFoldDB" id="A0A1H5T3J3"/>
<keyword evidence="5" id="KW-0812">Transmembrane</keyword>
<dbReference type="InterPro" id="IPR051449">
    <property type="entry name" value="ABC-2_transporter_component"/>
</dbReference>
<protein>
    <submittedName>
        <fullName evidence="8">ABC drug transporter, permease component YbhS-like</fullName>
    </submittedName>
</protein>
<dbReference type="PROSITE" id="PS51012">
    <property type="entry name" value="ABC_TM2"/>
    <property type="match status" value="1"/>
</dbReference>
<keyword evidence="7" id="KW-0472">Membrane</keyword>
<dbReference type="GO" id="GO:0140359">
    <property type="term" value="F:ABC-type transporter activity"/>
    <property type="evidence" value="ECO:0007669"/>
    <property type="project" value="InterPro"/>
</dbReference>
<evidence type="ECO:0000256" key="5">
    <source>
        <dbReference type="ARBA" id="ARBA00022692"/>
    </source>
</evidence>
<dbReference type="RefSeq" id="WP_075147680.1">
    <property type="nucleotide sequence ID" value="NZ_CP018839.1"/>
</dbReference>
<dbReference type="Proteomes" id="UP000185739">
    <property type="component" value="Chromosome"/>
</dbReference>
<keyword evidence="4" id="KW-1003">Cell membrane</keyword>
<organism evidence="8 9">
    <name type="scientific">Thauera chlorobenzoica</name>
    <dbReference type="NCBI Taxonomy" id="96773"/>
    <lineage>
        <taxon>Bacteria</taxon>
        <taxon>Pseudomonadati</taxon>
        <taxon>Pseudomonadota</taxon>
        <taxon>Betaproteobacteria</taxon>
        <taxon>Rhodocyclales</taxon>
        <taxon>Zoogloeaceae</taxon>
        <taxon>Thauera</taxon>
    </lineage>
</organism>
<dbReference type="PANTHER" id="PTHR30294:SF29">
    <property type="entry name" value="MULTIDRUG ABC TRANSPORTER PERMEASE YBHS-RELATED"/>
    <property type="match status" value="1"/>
</dbReference>
<dbReference type="OrthoDB" id="9808686at2"/>
<keyword evidence="6" id="KW-1133">Transmembrane helix</keyword>
<comment type="subcellular location">
    <subcellularLocation>
        <location evidence="1">Cell membrane</location>
        <topology evidence="1">Multi-pass membrane protein</topology>
    </subcellularLocation>
</comment>
<keyword evidence="9" id="KW-1185">Reference proteome</keyword>
<evidence type="ECO:0000256" key="6">
    <source>
        <dbReference type="ARBA" id="ARBA00022989"/>
    </source>
</evidence>
<evidence type="ECO:0000256" key="2">
    <source>
        <dbReference type="ARBA" id="ARBA00007783"/>
    </source>
</evidence>
<dbReference type="PANTHER" id="PTHR30294">
    <property type="entry name" value="MEMBRANE COMPONENT OF ABC TRANSPORTER YHHJ-RELATED"/>
    <property type="match status" value="1"/>
</dbReference>
<evidence type="ECO:0000256" key="4">
    <source>
        <dbReference type="ARBA" id="ARBA00022475"/>
    </source>
</evidence>
<proteinExistence type="inferred from homology"/>
<evidence type="ECO:0000256" key="3">
    <source>
        <dbReference type="ARBA" id="ARBA00022448"/>
    </source>
</evidence>
<gene>
    <name evidence="8" type="ORF">Tchl_1305</name>
</gene>
<name>A0A1H5T3J3_9RHOO</name>